<dbReference type="AlphaFoldDB" id="W4KMF8"/>
<dbReference type="EMBL" id="KI925454">
    <property type="protein sequence ID" value="ETW86997.1"/>
    <property type="molecule type" value="Genomic_DNA"/>
</dbReference>
<organism evidence="1 2">
    <name type="scientific">Heterobasidion irregulare (strain TC 32-1)</name>
    <dbReference type="NCBI Taxonomy" id="747525"/>
    <lineage>
        <taxon>Eukaryota</taxon>
        <taxon>Fungi</taxon>
        <taxon>Dikarya</taxon>
        <taxon>Basidiomycota</taxon>
        <taxon>Agaricomycotina</taxon>
        <taxon>Agaricomycetes</taxon>
        <taxon>Russulales</taxon>
        <taxon>Bondarzewiaceae</taxon>
        <taxon>Heterobasidion</taxon>
        <taxon>Heterobasidion annosum species complex</taxon>
    </lineage>
</organism>
<keyword evidence="2" id="KW-1185">Reference proteome</keyword>
<dbReference type="HOGENOM" id="CLU_2979349_0_0_1"/>
<protein>
    <submittedName>
        <fullName evidence="1">Uncharacterized protein</fullName>
    </submittedName>
</protein>
<dbReference type="InParanoid" id="W4KMF8"/>
<name>W4KMF8_HETIT</name>
<evidence type="ECO:0000313" key="1">
    <source>
        <dbReference type="EMBL" id="ETW86997.1"/>
    </source>
</evidence>
<dbReference type="RefSeq" id="XP_009540953.1">
    <property type="nucleotide sequence ID" value="XM_009542658.1"/>
</dbReference>
<gene>
    <name evidence="1" type="ORF">HETIRDRAFT_166520</name>
</gene>
<accession>W4KMF8</accession>
<sequence>MAPNTRSYSLSPCSISFSYRSAFCLGPSTSTMAGMRFCQSGRILICSRDSLMMRIQKT</sequence>
<reference evidence="1 2" key="1">
    <citation type="journal article" date="2012" name="New Phytol.">
        <title>Insight into trade-off between wood decay and parasitism from the genome of a fungal forest pathogen.</title>
        <authorList>
            <person name="Olson A."/>
            <person name="Aerts A."/>
            <person name="Asiegbu F."/>
            <person name="Belbahri L."/>
            <person name="Bouzid O."/>
            <person name="Broberg A."/>
            <person name="Canback B."/>
            <person name="Coutinho P.M."/>
            <person name="Cullen D."/>
            <person name="Dalman K."/>
            <person name="Deflorio G."/>
            <person name="van Diepen L.T."/>
            <person name="Dunand C."/>
            <person name="Duplessis S."/>
            <person name="Durling M."/>
            <person name="Gonthier P."/>
            <person name="Grimwood J."/>
            <person name="Fossdal C.G."/>
            <person name="Hansson D."/>
            <person name="Henrissat B."/>
            <person name="Hietala A."/>
            <person name="Himmelstrand K."/>
            <person name="Hoffmeister D."/>
            <person name="Hogberg N."/>
            <person name="James T.Y."/>
            <person name="Karlsson M."/>
            <person name="Kohler A."/>
            <person name="Kues U."/>
            <person name="Lee Y.H."/>
            <person name="Lin Y.C."/>
            <person name="Lind M."/>
            <person name="Lindquist E."/>
            <person name="Lombard V."/>
            <person name="Lucas S."/>
            <person name="Lunden K."/>
            <person name="Morin E."/>
            <person name="Murat C."/>
            <person name="Park J."/>
            <person name="Raffaello T."/>
            <person name="Rouze P."/>
            <person name="Salamov A."/>
            <person name="Schmutz J."/>
            <person name="Solheim H."/>
            <person name="Stahlberg J."/>
            <person name="Velez H."/>
            <person name="de Vries R.P."/>
            <person name="Wiebenga A."/>
            <person name="Woodward S."/>
            <person name="Yakovlev I."/>
            <person name="Garbelotto M."/>
            <person name="Martin F."/>
            <person name="Grigoriev I.V."/>
            <person name="Stenlid J."/>
        </authorList>
    </citation>
    <scope>NUCLEOTIDE SEQUENCE [LARGE SCALE GENOMIC DNA]</scope>
    <source>
        <strain evidence="1 2">TC 32-1</strain>
    </source>
</reference>
<dbReference type="GeneID" id="20668055"/>
<dbReference type="Proteomes" id="UP000030671">
    <property type="component" value="Unassembled WGS sequence"/>
</dbReference>
<proteinExistence type="predicted"/>
<dbReference type="KEGG" id="hir:HETIRDRAFT_166520"/>
<evidence type="ECO:0000313" key="2">
    <source>
        <dbReference type="Proteomes" id="UP000030671"/>
    </source>
</evidence>